<dbReference type="PROSITE" id="PS51186">
    <property type="entry name" value="GNAT"/>
    <property type="match status" value="1"/>
</dbReference>
<keyword evidence="6" id="KW-1185">Reference proteome</keyword>
<name>A0ABT7DI74_9ACTN</name>
<dbReference type="PANTHER" id="PTHR43792:SF8">
    <property type="entry name" value="[RIBOSOMAL PROTEIN US5]-ALANINE N-ACETYLTRANSFERASE"/>
    <property type="match status" value="1"/>
</dbReference>
<feature type="domain" description="N-acetyltransferase" evidence="4">
    <location>
        <begin position="176"/>
        <end position="356"/>
    </location>
</feature>
<dbReference type="PANTHER" id="PTHR43792">
    <property type="entry name" value="GNAT FAMILY, PUTATIVE (AFU_ORTHOLOGUE AFUA_3G00765)-RELATED-RELATED"/>
    <property type="match status" value="1"/>
</dbReference>
<evidence type="ECO:0000313" key="5">
    <source>
        <dbReference type="EMBL" id="MDJ1649204.1"/>
    </source>
</evidence>
<dbReference type="InterPro" id="IPR000182">
    <property type="entry name" value="GNAT_dom"/>
</dbReference>
<dbReference type="GO" id="GO:0016746">
    <property type="term" value="F:acyltransferase activity"/>
    <property type="evidence" value="ECO:0007669"/>
    <property type="project" value="UniProtKB-KW"/>
</dbReference>
<accession>A0ABT7DI74</accession>
<protein>
    <submittedName>
        <fullName evidence="5">GNAT family N-acetyltransferase</fullName>
        <ecNumber evidence="5">2.3.1.-</ecNumber>
    </submittedName>
</protein>
<evidence type="ECO:0000256" key="2">
    <source>
        <dbReference type="ARBA" id="ARBA00023315"/>
    </source>
</evidence>
<sequence>MKIAVSACMLGEPCRYDGASKPVEVVGALKATHDLVPVCPEVAGGLPIPHPPCEIVTAERALRVIDAQGADQTDAFLAGARQVVELVKNEGCNLAILKAKSPSCGCGRIYDGTFSNTLVPGYGVAARLLRGEGIRAISEELLSACLQAAEAHGHGHKPPVLASSAQECPALVTERLVLRPLAESDAPDVFAYCCDSDVGADAGWPAHRSEADALDFIRTAGAAPHVFGVFERLNTDETGNVSCEQPAVLSANELPPTGPCIGSVGLIPDPQRRNPDCLMLGYALAKPAWGRGLMTEAAREVIRYGFEELGLPLITCTHYTFNNRSRRVIEKCGFMREGTLHGGEATPDGLMQDLALYSLAASAWQEAAGDNCFAPGA</sequence>
<keyword evidence="1 5" id="KW-0808">Transferase</keyword>
<dbReference type="Proteomes" id="UP001232750">
    <property type="component" value="Unassembled WGS sequence"/>
</dbReference>
<keyword evidence="2 5" id="KW-0012">Acyltransferase</keyword>
<gene>
    <name evidence="5" type="ORF">QNJ86_00130</name>
</gene>
<comment type="caution">
    <text evidence="5">The sequence shown here is derived from an EMBL/GenBank/DDBJ whole genome shotgun (WGS) entry which is preliminary data.</text>
</comment>
<evidence type="ECO:0000256" key="3">
    <source>
        <dbReference type="ARBA" id="ARBA00038502"/>
    </source>
</evidence>
<dbReference type="SUPFAM" id="SSF55729">
    <property type="entry name" value="Acyl-CoA N-acyltransferases (Nat)"/>
    <property type="match status" value="1"/>
</dbReference>
<dbReference type="InterPro" id="IPR051531">
    <property type="entry name" value="N-acetyltransferase"/>
</dbReference>
<dbReference type="InterPro" id="IPR007553">
    <property type="entry name" value="2-thiour_desulf"/>
</dbReference>
<dbReference type="Pfam" id="PF04463">
    <property type="entry name" value="2-thiour_desulf"/>
    <property type="match status" value="1"/>
</dbReference>
<dbReference type="EC" id="2.3.1.-" evidence="5"/>
<comment type="similarity">
    <text evidence="3">Belongs to the acetyltransferase family. RimJ subfamily.</text>
</comment>
<proteinExistence type="inferred from homology"/>
<dbReference type="InterPro" id="IPR016181">
    <property type="entry name" value="Acyl_CoA_acyltransferase"/>
</dbReference>
<dbReference type="Gene3D" id="3.40.630.30">
    <property type="match status" value="1"/>
</dbReference>
<dbReference type="RefSeq" id="WP_283830536.1">
    <property type="nucleotide sequence ID" value="NZ_JASJEU010000001.1"/>
</dbReference>
<organism evidence="5 6">
    <name type="scientific">Gordonibacter faecis</name>
    <dbReference type="NCBI Taxonomy" id="3047475"/>
    <lineage>
        <taxon>Bacteria</taxon>
        <taxon>Bacillati</taxon>
        <taxon>Actinomycetota</taxon>
        <taxon>Coriobacteriia</taxon>
        <taxon>Eggerthellales</taxon>
        <taxon>Eggerthellaceae</taxon>
        <taxon>Gordonibacter</taxon>
    </lineage>
</organism>
<evidence type="ECO:0000313" key="6">
    <source>
        <dbReference type="Proteomes" id="UP001232750"/>
    </source>
</evidence>
<dbReference type="Pfam" id="PF13302">
    <property type="entry name" value="Acetyltransf_3"/>
    <property type="match status" value="1"/>
</dbReference>
<evidence type="ECO:0000259" key="4">
    <source>
        <dbReference type="PROSITE" id="PS51186"/>
    </source>
</evidence>
<dbReference type="EMBL" id="JASJEU010000001">
    <property type="protein sequence ID" value="MDJ1649204.1"/>
    <property type="molecule type" value="Genomic_DNA"/>
</dbReference>
<evidence type="ECO:0000256" key="1">
    <source>
        <dbReference type="ARBA" id="ARBA00022679"/>
    </source>
</evidence>
<reference evidence="5 6" key="1">
    <citation type="submission" date="2023-05" db="EMBL/GenBank/DDBJ databases">
        <title>Gordonibacter KGMB12511T sp. nov., isolated from faeces of healthy Korean.</title>
        <authorList>
            <person name="Kim H.S."/>
            <person name="Kim J.-S."/>
            <person name="Suh M.K."/>
            <person name="Eom M.K."/>
            <person name="Do H.E."/>
            <person name="Lee J.-S."/>
        </authorList>
    </citation>
    <scope>NUCLEOTIDE SEQUENCE [LARGE SCALE GENOMIC DNA]</scope>
    <source>
        <strain evidence="5 6">KGMB12511</strain>
    </source>
</reference>